<sequence length="60" mass="6638">MSSFPFVKIKSSESSDEAMIILLTGYPEDVIPNLFRDLFLFQGLLSDTIQRCCHPGGNSA</sequence>
<accession>A0A1A9I2D3</accession>
<name>A0A1A9I2D3_9BACT</name>
<reference evidence="1 2" key="1">
    <citation type="submission" date="2016-05" db="EMBL/GenBank/DDBJ databases">
        <title>Niabella ginsenosidivorans BS26 whole genome sequencing.</title>
        <authorList>
            <person name="Im W.T."/>
            <person name="Siddiqi M.Z."/>
        </authorList>
    </citation>
    <scope>NUCLEOTIDE SEQUENCE [LARGE SCALE GENOMIC DNA]</scope>
    <source>
        <strain evidence="1 2">BS26</strain>
    </source>
</reference>
<dbReference type="AlphaFoldDB" id="A0A1A9I2D3"/>
<dbReference type="KEGG" id="nia:A8C56_06855"/>
<gene>
    <name evidence="1" type="ORF">A8C56_06855</name>
</gene>
<evidence type="ECO:0000313" key="1">
    <source>
        <dbReference type="EMBL" id="ANH80734.1"/>
    </source>
</evidence>
<dbReference type="Proteomes" id="UP000077667">
    <property type="component" value="Chromosome"/>
</dbReference>
<protein>
    <submittedName>
        <fullName evidence="1">Uncharacterized protein</fullName>
    </submittedName>
</protein>
<organism evidence="1 2">
    <name type="scientific">Niabella ginsenosidivorans</name>
    <dbReference type="NCBI Taxonomy" id="1176587"/>
    <lineage>
        <taxon>Bacteria</taxon>
        <taxon>Pseudomonadati</taxon>
        <taxon>Bacteroidota</taxon>
        <taxon>Chitinophagia</taxon>
        <taxon>Chitinophagales</taxon>
        <taxon>Chitinophagaceae</taxon>
        <taxon>Niabella</taxon>
    </lineage>
</organism>
<proteinExistence type="predicted"/>
<dbReference type="EMBL" id="CP015772">
    <property type="protein sequence ID" value="ANH80734.1"/>
    <property type="molecule type" value="Genomic_DNA"/>
</dbReference>
<evidence type="ECO:0000313" key="2">
    <source>
        <dbReference type="Proteomes" id="UP000077667"/>
    </source>
</evidence>
<keyword evidence="2" id="KW-1185">Reference proteome</keyword>